<evidence type="ECO:0000313" key="1">
    <source>
        <dbReference type="EMBL" id="KAF1985455.1"/>
    </source>
</evidence>
<keyword evidence="2" id="KW-1185">Reference proteome</keyword>
<name>A0A6G1GWZ5_9PEZI</name>
<dbReference type="EMBL" id="ML977162">
    <property type="protein sequence ID" value="KAF1985455.1"/>
    <property type="molecule type" value="Genomic_DNA"/>
</dbReference>
<organism evidence="1 2">
    <name type="scientific">Aulographum hederae CBS 113979</name>
    <dbReference type="NCBI Taxonomy" id="1176131"/>
    <lineage>
        <taxon>Eukaryota</taxon>
        <taxon>Fungi</taxon>
        <taxon>Dikarya</taxon>
        <taxon>Ascomycota</taxon>
        <taxon>Pezizomycotina</taxon>
        <taxon>Dothideomycetes</taxon>
        <taxon>Pleosporomycetidae</taxon>
        <taxon>Aulographales</taxon>
        <taxon>Aulographaceae</taxon>
    </lineage>
</organism>
<accession>A0A6G1GWZ5</accession>
<sequence length="173" mass="18719">MALPDILSPLPARTKTHLMQHSSTQQRIQHSIPQTQHPKVPILPHILQRQQPSPRKLPPNRHSRAISILRRATCEIRPDLYVRLPDPRRVAAGLAEHGRPAVVHVVGRVEPPLVLRAAERVGRGVVGAVGDEGPALVLVAVDAHVGGSATGFAAEDAAVGGDASHYVWRWGND</sequence>
<protein>
    <submittedName>
        <fullName evidence="1">Uncharacterized protein</fullName>
    </submittedName>
</protein>
<evidence type="ECO:0000313" key="2">
    <source>
        <dbReference type="Proteomes" id="UP000800041"/>
    </source>
</evidence>
<dbReference type="AlphaFoldDB" id="A0A6G1GWZ5"/>
<dbReference type="Proteomes" id="UP000800041">
    <property type="component" value="Unassembled WGS sequence"/>
</dbReference>
<gene>
    <name evidence="1" type="ORF">K402DRAFT_109520</name>
</gene>
<proteinExistence type="predicted"/>
<reference evidence="1" key="1">
    <citation type="journal article" date="2020" name="Stud. Mycol.">
        <title>101 Dothideomycetes genomes: a test case for predicting lifestyles and emergence of pathogens.</title>
        <authorList>
            <person name="Haridas S."/>
            <person name="Albert R."/>
            <person name="Binder M."/>
            <person name="Bloem J."/>
            <person name="Labutti K."/>
            <person name="Salamov A."/>
            <person name="Andreopoulos B."/>
            <person name="Baker S."/>
            <person name="Barry K."/>
            <person name="Bills G."/>
            <person name="Bluhm B."/>
            <person name="Cannon C."/>
            <person name="Castanera R."/>
            <person name="Culley D."/>
            <person name="Daum C."/>
            <person name="Ezra D."/>
            <person name="Gonzalez J."/>
            <person name="Henrissat B."/>
            <person name="Kuo A."/>
            <person name="Liang C."/>
            <person name="Lipzen A."/>
            <person name="Lutzoni F."/>
            <person name="Magnuson J."/>
            <person name="Mondo S."/>
            <person name="Nolan M."/>
            <person name="Ohm R."/>
            <person name="Pangilinan J."/>
            <person name="Park H.-J."/>
            <person name="Ramirez L."/>
            <person name="Alfaro M."/>
            <person name="Sun H."/>
            <person name="Tritt A."/>
            <person name="Yoshinaga Y."/>
            <person name="Zwiers L.-H."/>
            <person name="Turgeon B."/>
            <person name="Goodwin S."/>
            <person name="Spatafora J."/>
            <person name="Crous P."/>
            <person name="Grigoriev I."/>
        </authorList>
    </citation>
    <scope>NUCLEOTIDE SEQUENCE</scope>
    <source>
        <strain evidence="1">CBS 113979</strain>
    </source>
</reference>